<name>A0A517ZU59_9PLAN</name>
<evidence type="ECO:0000313" key="1">
    <source>
        <dbReference type="EMBL" id="QDU45990.1"/>
    </source>
</evidence>
<accession>A0A517ZU59</accession>
<dbReference type="Proteomes" id="UP000319383">
    <property type="component" value="Chromosome"/>
</dbReference>
<organism evidence="1 2">
    <name type="scientific">Symmachiella dynata</name>
    <dbReference type="NCBI Taxonomy" id="2527995"/>
    <lineage>
        <taxon>Bacteria</taxon>
        <taxon>Pseudomonadati</taxon>
        <taxon>Planctomycetota</taxon>
        <taxon>Planctomycetia</taxon>
        <taxon>Planctomycetales</taxon>
        <taxon>Planctomycetaceae</taxon>
        <taxon>Symmachiella</taxon>
    </lineage>
</organism>
<sequence length="136" mass="15185">MGFPNPKSTATPSPEEIQYCRDVMYINPDLDIEPLGFSLQSGMDDVIRFKFLAKTDDPSKIFDATHVDSAKFKSDFGVYALDPDAKDDWWDVSSQTLVGGNFTVPPPKSQGTRGLNIGFTENDNSTLTIYVLWHET</sequence>
<keyword evidence="2" id="KW-1185">Reference proteome</keyword>
<gene>
    <name evidence="1" type="ORF">Mal52_44870</name>
</gene>
<dbReference type="AlphaFoldDB" id="A0A517ZU59"/>
<protein>
    <submittedName>
        <fullName evidence="1">Uncharacterized protein</fullName>
    </submittedName>
</protein>
<dbReference type="KEGG" id="sdyn:Mal52_44870"/>
<dbReference type="RefSeq" id="WP_145378520.1">
    <property type="nucleotide sequence ID" value="NZ_CP036270.1"/>
</dbReference>
<proteinExistence type="predicted"/>
<reference evidence="1 2" key="1">
    <citation type="submission" date="2019-02" db="EMBL/GenBank/DDBJ databases">
        <title>Deep-cultivation of Planctomycetes and their phenomic and genomic characterization uncovers novel biology.</title>
        <authorList>
            <person name="Wiegand S."/>
            <person name="Jogler M."/>
            <person name="Boedeker C."/>
            <person name="Pinto D."/>
            <person name="Vollmers J."/>
            <person name="Rivas-Marin E."/>
            <person name="Kohn T."/>
            <person name="Peeters S.H."/>
            <person name="Heuer A."/>
            <person name="Rast P."/>
            <person name="Oberbeckmann S."/>
            <person name="Bunk B."/>
            <person name="Jeske O."/>
            <person name="Meyerdierks A."/>
            <person name="Storesund J.E."/>
            <person name="Kallscheuer N."/>
            <person name="Luecker S."/>
            <person name="Lage O.M."/>
            <person name="Pohl T."/>
            <person name="Merkel B.J."/>
            <person name="Hornburger P."/>
            <person name="Mueller R.-W."/>
            <person name="Bruemmer F."/>
            <person name="Labrenz M."/>
            <person name="Spormann A.M."/>
            <person name="Op den Camp H."/>
            <person name="Overmann J."/>
            <person name="Amann R."/>
            <person name="Jetten M.S.M."/>
            <person name="Mascher T."/>
            <person name="Medema M.H."/>
            <person name="Devos D.P."/>
            <person name="Kaster A.-K."/>
            <person name="Ovreas L."/>
            <person name="Rohde M."/>
            <person name="Galperin M.Y."/>
            <person name="Jogler C."/>
        </authorList>
    </citation>
    <scope>NUCLEOTIDE SEQUENCE [LARGE SCALE GENOMIC DNA]</scope>
    <source>
        <strain evidence="1 2">Mal52</strain>
    </source>
</reference>
<dbReference type="OrthoDB" id="279973at2"/>
<evidence type="ECO:0000313" key="2">
    <source>
        <dbReference type="Proteomes" id="UP000319383"/>
    </source>
</evidence>
<dbReference type="EMBL" id="CP036276">
    <property type="protein sequence ID" value="QDU45990.1"/>
    <property type="molecule type" value="Genomic_DNA"/>
</dbReference>